<dbReference type="SMR" id="A0A063C966"/>
<dbReference type="InterPro" id="IPR038078">
    <property type="entry name" value="PhoU-like_sf"/>
</dbReference>
<dbReference type="Proteomes" id="UP000075591">
    <property type="component" value="Unassembled WGS sequence"/>
</dbReference>
<comment type="similarity">
    <text evidence="1">Belongs to the UPF0111 family.</text>
</comment>
<comment type="caution">
    <text evidence="2">The sequence shown here is derived from an EMBL/GenBank/DDBJ whole genome shotgun (WGS) entry which is preliminary data.</text>
</comment>
<reference evidence="3 5" key="2">
    <citation type="submission" date="2020-12" db="EMBL/GenBank/DDBJ databases">
        <title>Genome assembly for a thermostable protease producing Bacillus cereus MAKP1 strain isolated from chicken gut.</title>
        <authorList>
            <person name="Malaviya A."/>
        </authorList>
    </citation>
    <scope>NUCLEOTIDE SEQUENCE [LARGE SCALE GENOMIC DNA]</scope>
    <source>
        <strain evidence="3 5">MAKP1</strain>
    </source>
</reference>
<evidence type="ECO:0000313" key="5">
    <source>
        <dbReference type="Proteomes" id="UP000613452"/>
    </source>
</evidence>
<dbReference type="KEGG" id="bcef:BcrFT9_01233"/>
<dbReference type="AlphaFoldDB" id="A0A063C966"/>
<proteinExistence type="inferred from homology"/>
<dbReference type="RefSeq" id="WP_000231448.1">
    <property type="nucleotide sequence ID" value="NZ_AP022886.1"/>
</dbReference>
<organism evidence="2 4">
    <name type="scientific">Bacillus cereus</name>
    <dbReference type="NCBI Taxonomy" id="1396"/>
    <lineage>
        <taxon>Bacteria</taxon>
        <taxon>Bacillati</taxon>
        <taxon>Bacillota</taxon>
        <taxon>Bacilli</taxon>
        <taxon>Bacillales</taxon>
        <taxon>Bacillaceae</taxon>
        <taxon>Bacillus</taxon>
        <taxon>Bacillus cereus group</taxon>
    </lineage>
</organism>
<dbReference type="PANTHER" id="PTHR37298">
    <property type="entry name" value="UPF0111 PROTEIN YKAA"/>
    <property type="match status" value="1"/>
</dbReference>
<dbReference type="PANTHER" id="PTHR37298:SF1">
    <property type="entry name" value="UPF0111 PROTEIN YKAA"/>
    <property type="match status" value="1"/>
</dbReference>
<dbReference type="EMBL" id="LOMT01000102">
    <property type="protein sequence ID" value="KXX95032.1"/>
    <property type="molecule type" value="Genomic_DNA"/>
</dbReference>
<dbReference type="PATRIC" id="fig|1396.419.peg.5224"/>
<evidence type="ECO:0000313" key="3">
    <source>
        <dbReference type="EMBL" id="MBK1610372.1"/>
    </source>
</evidence>
<evidence type="ECO:0000313" key="2">
    <source>
        <dbReference type="EMBL" id="KXX95032.1"/>
    </source>
</evidence>
<dbReference type="OrthoDB" id="9797568at2"/>
<accession>A0A063C966</accession>
<sequence>MVFKSKKDKFSEMLMNVSENLKEGAQFFVEYKIKNASDLKEFSMRMKEYESKGDSFIHEIIMELNKAFITPIEREDILQLAMSMDDVLDGLDHSAGLFEMYSITEADEYMIKFVEAINQCAIEIANSVELMSNKKLVDIRTNAIKIKDYESQCDDIRRHAIKHLFSREKDPIKIIQYKEIYEELEEVADSCQSVANVLETIIMKNA</sequence>
<name>A0A063C966_BACCE</name>
<protein>
    <submittedName>
        <fullName evidence="3">DUF47 domain-containing protein</fullName>
    </submittedName>
</protein>
<dbReference type="InterPro" id="IPR018445">
    <property type="entry name" value="Put_Phosphate_transp_reg"/>
</dbReference>
<dbReference type="Proteomes" id="UP000613452">
    <property type="component" value="Unassembled WGS sequence"/>
</dbReference>
<gene>
    <name evidence="2" type="ORF">AT274_20070</name>
    <name evidence="3" type="ORF">JCR31_20950</name>
</gene>
<dbReference type="InterPro" id="IPR052912">
    <property type="entry name" value="UPF0111_domain"/>
</dbReference>
<evidence type="ECO:0000313" key="4">
    <source>
        <dbReference type="Proteomes" id="UP000075591"/>
    </source>
</evidence>
<dbReference type="GeneID" id="300960822"/>
<dbReference type="SUPFAM" id="SSF109755">
    <property type="entry name" value="PhoU-like"/>
    <property type="match status" value="1"/>
</dbReference>
<dbReference type="eggNOG" id="COG1392">
    <property type="taxonomic scope" value="Bacteria"/>
</dbReference>
<dbReference type="EMBL" id="JAEFBZ010000001">
    <property type="protein sequence ID" value="MBK1610372.1"/>
    <property type="molecule type" value="Genomic_DNA"/>
</dbReference>
<dbReference type="Pfam" id="PF01865">
    <property type="entry name" value="PhoU_div"/>
    <property type="match status" value="1"/>
</dbReference>
<dbReference type="Gene3D" id="1.20.58.220">
    <property type="entry name" value="Phosphate transport system protein phou homolog 2, domain 2"/>
    <property type="match status" value="1"/>
</dbReference>
<evidence type="ECO:0000256" key="1">
    <source>
        <dbReference type="ARBA" id="ARBA00008591"/>
    </source>
</evidence>
<dbReference type="OMA" id="THAIFHQ"/>
<reference evidence="2 4" key="1">
    <citation type="submission" date="2015-12" db="EMBL/GenBank/DDBJ databases">
        <title>Bacillus cereus Group isolate.</title>
        <authorList>
            <person name="Kovac J."/>
        </authorList>
    </citation>
    <scope>NUCLEOTIDE SEQUENCE [LARGE SCALE GENOMIC DNA]</scope>
    <source>
        <strain evidence="2 4">FSL W8-0275</strain>
    </source>
</reference>